<dbReference type="EMBL" id="DQVE01000038">
    <property type="protein sequence ID" value="HIP98432.1"/>
    <property type="molecule type" value="Genomic_DNA"/>
</dbReference>
<accession>A0A9D0YQF1</accession>
<reference evidence="1" key="1">
    <citation type="journal article" date="2020" name="ISME J.">
        <title>Gammaproteobacteria mediating utilization of methyl-, sulfur- and petroleum organic compounds in deep ocean hydrothermal plumes.</title>
        <authorList>
            <person name="Zhou Z."/>
            <person name="Liu Y."/>
            <person name="Pan J."/>
            <person name="Cron B.R."/>
            <person name="Toner B.M."/>
            <person name="Anantharaman K."/>
            <person name="Breier J.A."/>
            <person name="Dick G.J."/>
            <person name="Li M."/>
        </authorList>
    </citation>
    <scope>NUCLEOTIDE SEQUENCE</scope>
    <source>
        <strain evidence="1">SZUA-1501</strain>
    </source>
</reference>
<dbReference type="Proteomes" id="UP000606463">
    <property type="component" value="Unassembled WGS sequence"/>
</dbReference>
<organism evidence="1 2">
    <name type="scientific">Aquifex aeolicus</name>
    <dbReference type="NCBI Taxonomy" id="63363"/>
    <lineage>
        <taxon>Bacteria</taxon>
        <taxon>Pseudomonadati</taxon>
        <taxon>Aquificota</taxon>
        <taxon>Aquificia</taxon>
        <taxon>Aquificales</taxon>
        <taxon>Aquificaceae</taxon>
        <taxon>Aquifex</taxon>
    </lineage>
</organism>
<sequence length="108" mass="11838">MGRKTFLLLLVGGLFLLIVGGAYWFTQTKLGTKLEKTLLKAMGGEYTVYVYPAGTDKPVKVYHGTGYVWFEESEGGGKTHTGVVTFKTKDGKIVRIGAWGGIVIVEYK</sequence>
<comment type="caution">
    <text evidence="1">The sequence shown here is derived from an EMBL/GenBank/DDBJ whole genome shotgun (WGS) entry which is preliminary data.</text>
</comment>
<dbReference type="AlphaFoldDB" id="A0A9D0YQF1"/>
<gene>
    <name evidence="1" type="ORF">EYH37_03610</name>
</gene>
<proteinExistence type="predicted"/>
<evidence type="ECO:0000313" key="2">
    <source>
        <dbReference type="Proteomes" id="UP000606463"/>
    </source>
</evidence>
<evidence type="ECO:0000313" key="1">
    <source>
        <dbReference type="EMBL" id="HIP98432.1"/>
    </source>
</evidence>
<name>A0A9D0YQF1_AQUAO</name>
<protein>
    <submittedName>
        <fullName evidence="1">Uncharacterized protein</fullName>
    </submittedName>
</protein>